<keyword evidence="3" id="KW-1185">Reference proteome</keyword>
<feature type="region of interest" description="Disordered" evidence="1">
    <location>
        <begin position="19"/>
        <end position="163"/>
    </location>
</feature>
<protein>
    <recommendedName>
        <fullName evidence="4">Helically-extended SH3 domain-containing protein</fullName>
    </recommendedName>
</protein>
<dbReference type="GO" id="GO:0005886">
    <property type="term" value="C:plasma membrane"/>
    <property type="evidence" value="ECO:0007669"/>
    <property type="project" value="InterPro"/>
</dbReference>
<dbReference type="InterPro" id="IPR036028">
    <property type="entry name" value="SH3-like_dom_sf"/>
</dbReference>
<feature type="region of interest" description="Disordered" evidence="1">
    <location>
        <begin position="298"/>
        <end position="486"/>
    </location>
</feature>
<dbReference type="AlphaFoldDB" id="A0AAV9SQT5"/>
<reference evidence="2 3" key="1">
    <citation type="submission" date="2021-06" db="EMBL/GenBank/DDBJ databases">
        <authorList>
            <person name="Palmer J.M."/>
        </authorList>
    </citation>
    <scope>NUCLEOTIDE SEQUENCE [LARGE SCALE GENOMIC DNA]</scope>
    <source>
        <strain evidence="2 3">MEX-2019</strain>
        <tissue evidence="2">Muscle</tissue>
    </source>
</reference>
<dbReference type="Gene3D" id="2.30.30.40">
    <property type="entry name" value="SH3 Domains"/>
    <property type="match status" value="1"/>
</dbReference>
<feature type="compositionally biased region" description="Acidic residues" evidence="1">
    <location>
        <begin position="867"/>
        <end position="880"/>
    </location>
</feature>
<name>A0AAV9SQT5_9TELE</name>
<dbReference type="PANTHER" id="PTHR16830:SF20">
    <property type="entry name" value="SI:CH211-188C16.1-RELATED"/>
    <property type="match status" value="1"/>
</dbReference>
<dbReference type="GO" id="GO:0007229">
    <property type="term" value="P:integrin-mediated signaling pathway"/>
    <property type="evidence" value="ECO:0007669"/>
    <property type="project" value="InterPro"/>
</dbReference>
<feature type="region of interest" description="Disordered" evidence="1">
    <location>
        <begin position="867"/>
        <end position="905"/>
    </location>
</feature>
<gene>
    <name evidence="2" type="ORF">CRENBAI_025408</name>
</gene>
<feature type="compositionally biased region" description="Polar residues" evidence="1">
    <location>
        <begin position="594"/>
        <end position="613"/>
    </location>
</feature>
<feature type="compositionally biased region" description="Basic and acidic residues" evidence="1">
    <location>
        <begin position="690"/>
        <end position="758"/>
    </location>
</feature>
<dbReference type="EMBL" id="JAHHUM010000009">
    <property type="protein sequence ID" value="KAK5623918.1"/>
    <property type="molecule type" value="Genomic_DNA"/>
</dbReference>
<organism evidence="2 3">
    <name type="scientific">Crenichthys baileyi</name>
    <name type="common">White River springfish</name>
    <dbReference type="NCBI Taxonomy" id="28760"/>
    <lineage>
        <taxon>Eukaryota</taxon>
        <taxon>Metazoa</taxon>
        <taxon>Chordata</taxon>
        <taxon>Craniata</taxon>
        <taxon>Vertebrata</taxon>
        <taxon>Euteleostomi</taxon>
        <taxon>Actinopterygii</taxon>
        <taxon>Neopterygii</taxon>
        <taxon>Teleostei</taxon>
        <taxon>Neoteleostei</taxon>
        <taxon>Acanthomorphata</taxon>
        <taxon>Ovalentaria</taxon>
        <taxon>Atherinomorphae</taxon>
        <taxon>Cyprinodontiformes</taxon>
        <taxon>Goodeidae</taxon>
        <taxon>Crenichthys</taxon>
    </lineage>
</organism>
<feature type="compositionally biased region" description="Pro residues" evidence="1">
    <location>
        <begin position="326"/>
        <end position="344"/>
    </location>
</feature>
<comment type="caution">
    <text evidence="2">The sequence shown here is derived from an EMBL/GenBank/DDBJ whole genome shotgun (WGS) entry which is preliminary data.</text>
</comment>
<dbReference type="GO" id="GO:0072659">
    <property type="term" value="P:protein localization to plasma membrane"/>
    <property type="evidence" value="ECO:0007669"/>
    <property type="project" value="TreeGrafter"/>
</dbReference>
<feature type="compositionally biased region" description="Polar residues" evidence="1">
    <location>
        <begin position="58"/>
        <end position="73"/>
    </location>
</feature>
<evidence type="ECO:0000313" key="2">
    <source>
        <dbReference type="EMBL" id="KAK5623918.1"/>
    </source>
</evidence>
<feature type="compositionally biased region" description="Basic and acidic residues" evidence="1">
    <location>
        <begin position="95"/>
        <end position="127"/>
    </location>
</feature>
<evidence type="ECO:0000313" key="3">
    <source>
        <dbReference type="Proteomes" id="UP001311232"/>
    </source>
</evidence>
<evidence type="ECO:0008006" key="4">
    <source>
        <dbReference type="Google" id="ProtNLM"/>
    </source>
</evidence>
<accession>A0AAV9SQT5</accession>
<sequence>MDEQEGMLDFQELRAKFQDKEFLLGPPKNKPAVPEKPKVMPPPLSPTHHLPSGARPSLLTSINQALESKTMNTPRVVFKGEKKDKKMLLIQNNSKVKEKSDGRPKESKEKTKESKEKLDENSSDHKEKNGKKLPIFGTQKENKAELVPASPPPKAKTQRKKNILGFKKSYKTDAEATSAESILDSSTGDIAGPALLIPVVSDANNTPQESIYSVPKQVLPKITIPESSAAVDLTTLSPIPEPPDFSPPPAIIPVVPVFTIPALKSETPPQIESPAVPVSNLPSQNKIPPIPPIVAPSRPLVAPPSPPISASSPQIIMAPSLQSTAPPSPPLRTAPSPRAIPSPPLSFAISDSPSEASARSPSPSDLQVAAGSDVEVAHPTAEEAMDSLSFKPERPISALSVLERAEDMSTGKRTPPSDQRILSALEKARRKVASPLSSHTPPPEDFPSHLDPTPTDVVFSPIDYEGKKPSSLKPEANGTDHRTASPVLENLTVEGSNLPLELYLVPPSPPLQVVPETQGPAPEKPDRPLSVNLSEFIPPPPLIPEEIRVPSEFSEPDATDVPEFDDLEDAYSPELPVSECGNEELTGPDVPDEPNQSKIISNGITDTETNVYTETPYGDDQDNPPQKQPLQAVQDHSPPKENPQTLYQSSMNDSNENLYEAVRLSSGKKKGKGNSGKKHKGTLKNPYTENARETVQEKPKTIRFGRSEKKHTSDNPDEKELKKKEKQRLEKEKKELKQKQERERKEQKEREKKENEMKKKFCVTGQEEAMYQAKVNVTTKGNKNDLPVKNGDLVSIIRTTKCPKGKWLARDSSNTYGYVSVDHLEMDFKEMLELGRKTPRNSTITEAETTTDGRVLSHFSHSAESFTDDSEEWACEDDESFSPAPETPDQLPGGHTRTFSMPETGNKDLAINHQYSHSDSCDSSQIQARQEALQKLATFLSSSKSLDPAPVEPEPERSPSPVQEEAVSEPQISSTRETEFDPTAIILPPPDMYADFMLDPSLHSEPIKNLPC</sequence>
<dbReference type="FunFam" id="2.30.30.40:FF:000307">
    <property type="entry name" value="Predicted protein"/>
    <property type="match status" value="1"/>
</dbReference>
<dbReference type="SUPFAM" id="SSF50044">
    <property type="entry name" value="SH3-domain"/>
    <property type="match status" value="1"/>
</dbReference>
<feature type="region of interest" description="Disordered" evidence="1">
    <location>
        <begin position="509"/>
        <end position="758"/>
    </location>
</feature>
<dbReference type="InterPro" id="IPR043443">
    <property type="entry name" value="FYB1/2-like"/>
</dbReference>
<dbReference type="Proteomes" id="UP001311232">
    <property type="component" value="Unassembled WGS sequence"/>
</dbReference>
<feature type="region of interest" description="Disordered" evidence="1">
    <location>
        <begin position="943"/>
        <end position="988"/>
    </location>
</feature>
<feature type="compositionally biased region" description="Polar residues" evidence="1">
    <location>
        <begin position="642"/>
        <end position="657"/>
    </location>
</feature>
<dbReference type="PANTHER" id="PTHR16830">
    <property type="entry name" value="SH2 CONTAINING ADAPTOR PRAM-1 RELATED"/>
    <property type="match status" value="1"/>
</dbReference>
<feature type="compositionally biased region" description="Basic residues" evidence="1">
    <location>
        <begin position="666"/>
        <end position="682"/>
    </location>
</feature>
<evidence type="ECO:0000256" key="1">
    <source>
        <dbReference type="SAM" id="MobiDB-lite"/>
    </source>
</evidence>
<feature type="compositionally biased region" description="Acidic residues" evidence="1">
    <location>
        <begin position="554"/>
        <end position="571"/>
    </location>
</feature>
<feature type="compositionally biased region" description="Low complexity" evidence="1">
    <location>
        <begin position="308"/>
        <end position="325"/>
    </location>
</feature>
<proteinExistence type="predicted"/>
<feature type="compositionally biased region" description="Basic and acidic residues" evidence="1">
    <location>
        <begin position="78"/>
        <end position="87"/>
    </location>
</feature>
<feature type="compositionally biased region" description="Low complexity" evidence="1">
    <location>
        <begin position="350"/>
        <end position="365"/>
    </location>
</feature>
<dbReference type="GO" id="GO:0050852">
    <property type="term" value="P:T cell receptor signaling pathway"/>
    <property type="evidence" value="ECO:0007669"/>
    <property type="project" value="TreeGrafter"/>
</dbReference>